<dbReference type="Proteomes" id="UP001497525">
    <property type="component" value="Unassembled WGS sequence"/>
</dbReference>
<sequence>MSFCRTELLLRMYVYHSCSLELFCCVRLLMNVPPHIDRNFPLSLLRYFDSSMHLSCPRLHSLPTLVFCRSVASALTNIYATGQLFRTHCIVPFPSLISQPQIGFSSLFPSPFHPSVLRHIVDCLVTEKGTKLFSRELRKRTFLRTL</sequence>
<comment type="caution">
    <text evidence="1">The sequence shown here is derived from an EMBL/GenBank/DDBJ whole genome shotgun (WGS) entry which is preliminary data.</text>
</comment>
<reference evidence="1" key="1">
    <citation type="submission" date="2024-06" db="EMBL/GenBank/DDBJ databases">
        <authorList>
            <person name="Liu X."/>
            <person name="Lenzi L."/>
            <person name="Haldenby T S."/>
            <person name="Uol C."/>
        </authorList>
    </citation>
    <scope>NUCLEOTIDE SEQUENCE</scope>
</reference>
<accession>A0AAV2T0U9</accession>
<protein>
    <recommendedName>
        <fullName evidence="3">Secreted protein</fullName>
    </recommendedName>
</protein>
<dbReference type="AlphaFoldDB" id="A0AAV2T0U9"/>
<evidence type="ECO:0000313" key="1">
    <source>
        <dbReference type="EMBL" id="CAL5129754.1"/>
    </source>
</evidence>
<proteinExistence type="predicted"/>
<evidence type="ECO:0008006" key="3">
    <source>
        <dbReference type="Google" id="ProtNLM"/>
    </source>
</evidence>
<gene>
    <name evidence="1" type="ORF">CDAUBV1_LOCUS828</name>
</gene>
<dbReference type="EMBL" id="CAXLJL010000025">
    <property type="protein sequence ID" value="CAL5129754.1"/>
    <property type="molecule type" value="Genomic_DNA"/>
</dbReference>
<name>A0AAV2T0U9_CALDB</name>
<evidence type="ECO:0000313" key="2">
    <source>
        <dbReference type="Proteomes" id="UP001497525"/>
    </source>
</evidence>
<organism evidence="1 2">
    <name type="scientific">Calicophoron daubneyi</name>
    <name type="common">Rumen fluke</name>
    <name type="synonym">Paramphistomum daubneyi</name>
    <dbReference type="NCBI Taxonomy" id="300641"/>
    <lineage>
        <taxon>Eukaryota</taxon>
        <taxon>Metazoa</taxon>
        <taxon>Spiralia</taxon>
        <taxon>Lophotrochozoa</taxon>
        <taxon>Platyhelminthes</taxon>
        <taxon>Trematoda</taxon>
        <taxon>Digenea</taxon>
        <taxon>Plagiorchiida</taxon>
        <taxon>Pronocephalata</taxon>
        <taxon>Paramphistomoidea</taxon>
        <taxon>Paramphistomidae</taxon>
        <taxon>Calicophoron</taxon>
    </lineage>
</organism>